<comment type="subcellular location">
    <subcellularLocation>
        <location evidence="9">Endomembrane system</location>
        <topology evidence="9">Single-pass membrane protein</topology>
    </subcellularLocation>
    <subcellularLocation>
        <location evidence="1">Membrane</location>
        <topology evidence="1">Single-pass type II membrane protein</topology>
    </subcellularLocation>
</comment>
<sequence>SWTITSLLIHLSSTFPNAQWFFFCMENTVIRLERLLDVLGGFNASLDIWIGHALYDHEPTIIHHFEKHTRKFKYPNIASGFAMTSKLLKSLSQQVSEGSAPKPDFSIDASYEFASFVLKSINAVRLTHVSKICVVSGSDCATYPRFFHPCNSSITPENIYFAVKTCAKFHTDRIPVIKQTWAKYALNIGYFSDTADKYLQNVYIVPNTTKGHCAKTYSILQIASHVLKRDNLDWLIISDDDTIFSIARLLRLLTCYNPNNPIAIGERYGFRTWDNNNGYNYLTGGAGVVLSAPMVYRMIEPGVCNCPSAITPDDMHFFGACFLRLGYIHSQPVHSPLFHQARPMDYATAYLASQEPVSFHKFWMIEPKIIYDEWFAEADSILSKPPRHTEL</sequence>
<reference evidence="12 13" key="1">
    <citation type="journal article" date="2010" name="Science">
        <title>Genomic comparison of the ants Camponotus floridanus and Harpegnathos saltator.</title>
        <authorList>
            <person name="Bonasio R."/>
            <person name="Zhang G."/>
            <person name="Ye C."/>
            <person name="Mutti N.S."/>
            <person name="Fang X."/>
            <person name="Qin N."/>
            <person name="Donahue G."/>
            <person name="Yang P."/>
            <person name="Li Q."/>
            <person name="Li C."/>
            <person name="Zhang P."/>
            <person name="Huang Z."/>
            <person name="Berger S.L."/>
            <person name="Reinberg D."/>
            <person name="Wang J."/>
            <person name="Liebig J."/>
        </authorList>
    </citation>
    <scope>NUCLEOTIDE SEQUENCE [LARGE SCALE GENOMIC DNA]</scope>
    <source>
        <strain evidence="12 13">R22 G/1</strain>
    </source>
</reference>
<evidence type="ECO:0000256" key="5">
    <source>
        <dbReference type="ARBA" id="ARBA00022692"/>
    </source>
</evidence>
<keyword evidence="10" id="KW-0732">Signal</keyword>
<dbReference type="AlphaFoldDB" id="E2BUP1"/>
<feature type="chain" id="PRO_5003158292" evidence="10">
    <location>
        <begin position="19"/>
        <end position="391"/>
    </location>
</feature>
<dbReference type="FunCoup" id="E2BUP1">
    <property type="interactions" value="21"/>
</dbReference>
<dbReference type="InterPro" id="IPR003378">
    <property type="entry name" value="Fringe-like_glycosylTrfase"/>
</dbReference>
<protein>
    <submittedName>
        <fullName evidence="12">Beta-1,3-glucosyltransferase</fullName>
    </submittedName>
</protein>
<dbReference type="STRING" id="610380.E2BUP1"/>
<dbReference type="OrthoDB" id="421979at2759"/>
<organism evidence="13">
    <name type="scientific">Harpegnathos saltator</name>
    <name type="common">Jerdon's jumping ant</name>
    <dbReference type="NCBI Taxonomy" id="610380"/>
    <lineage>
        <taxon>Eukaryota</taxon>
        <taxon>Metazoa</taxon>
        <taxon>Ecdysozoa</taxon>
        <taxon>Arthropoda</taxon>
        <taxon>Hexapoda</taxon>
        <taxon>Insecta</taxon>
        <taxon>Pterygota</taxon>
        <taxon>Neoptera</taxon>
        <taxon>Endopterygota</taxon>
        <taxon>Hymenoptera</taxon>
        <taxon>Apocrita</taxon>
        <taxon>Aculeata</taxon>
        <taxon>Formicoidea</taxon>
        <taxon>Formicidae</taxon>
        <taxon>Ponerinae</taxon>
        <taxon>Ponerini</taxon>
        <taxon>Harpegnathos</taxon>
    </lineage>
</organism>
<dbReference type="Gene3D" id="3.90.550.50">
    <property type="match status" value="2"/>
</dbReference>
<dbReference type="PANTHER" id="PTHR10811">
    <property type="entry name" value="FRINGE-RELATED"/>
    <property type="match status" value="1"/>
</dbReference>
<evidence type="ECO:0000256" key="8">
    <source>
        <dbReference type="ARBA" id="ARBA00023136"/>
    </source>
</evidence>
<feature type="non-terminal residue" evidence="12">
    <location>
        <position position="1"/>
    </location>
</feature>
<dbReference type="OMA" id="CATYPRF"/>
<evidence type="ECO:0000313" key="12">
    <source>
        <dbReference type="EMBL" id="EFN80594.1"/>
    </source>
</evidence>
<dbReference type="GO" id="GO:0016020">
    <property type="term" value="C:membrane"/>
    <property type="evidence" value="ECO:0007669"/>
    <property type="project" value="UniProtKB-SubCell"/>
</dbReference>
<evidence type="ECO:0000256" key="9">
    <source>
        <dbReference type="ARBA" id="ARBA00037847"/>
    </source>
</evidence>
<dbReference type="Proteomes" id="UP000008237">
    <property type="component" value="Unassembled WGS sequence"/>
</dbReference>
<keyword evidence="7" id="KW-1133">Transmembrane helix</keyword>
<dbReference type="InParanoid" id="E2BUP1"/>
<comment type="similarity">
    <text evidence="2">Belongs to the glycosyltransferase 31 family.</text>
</comment>
<keyword evidence="4 12" id="KW-0808">Transferase</keyword>
<keyword evidence="8" id="KW-0472">Membrane</keyword>
<evidence type="ECO:0000256" key="2">
    <source>
        <dbReference type="ARBA" id="ARBA00008661"/>
    </source>
</evidence>
<dbReference type="EMBL" id="GL450732">
    <property type="protein sequence ID" value="EFN80594.1"/>
    <property type="molecule type" value="Genomic_DNA"/>
</dbReference>
<name>E2BUP1_HARSA</name>
<evidence type="ECO:0000313" key="13">
    <source>
        <dbReference type="Proteomes" id="UP000008237"/>
    </source>
</evidence>
<evidence type="ECO:0000256" key="6">
    <source>
        <dbReference type="ARBA" id="ARBA00022968"/>
    </source>
</evidence>
<feature type="signal peptide" evidence="10">
    <location>
        <begin position="1"/>
        <end position="18"/>
    </location>
</feature>
<evidence type="ECO:0000256" key="10">
    <source>
        <dbReference type="SAM" id="SignalP"/>
    </source>
</evidence>
<keyword evidence="13" id="KW-1185">Reference proteome</keyword>
<keyword evidence="3" id="KW-0328">Glycosyltransferase</keyword>
<accession>E2BUP1</accession>
<evidence type="ECO:0000256" key="7">
    <source>
        <dbReference type="ARBA" id="ARBA00022989"/>
    </source>
</evidence>
<evidence type="ECO:0000256" key="1">
    <source>
        <dbReference type="ARBA" id="ARBA00004606"/>
    </source>
</evidence>
<dbReference type="GO" id="GO:0012505">
    <property type="term" value="C:endomembrane system"/>
    <property type="evidence" value="ECO:0007669"/>
    <property type="project" value="UniProtKB-SubCell"/>
</dbReference>
<dbReference type="Pfam" id="PF02434">
    <property type="entry name" value="Fringe"/>
    <property type="match status" value="1"/>
</dbReference>
<keyword evidence="5" id="KW-0812">Transmembrane</keyword>
<evidence type="ECO:0000256" key="4">
    <source>
        <dbReference type="ARBA" id="ARBA00022679"/>
    </source>
</evidence>
<keyword evidence="6" id="KW-0735">Signal-anchor</keyword>
<evidence type="ECO:0000256" key="3">
    <source>
        <dbReference type="ARBA" id="ARBA00022676"/>
    </source>
</evidence>
<evidence type="ECO:0000259" key="11">
    <source>
        <dbReference type="Pfam" id="PF02434"/>
    </source>
</evidence>
<proteinExistence type="inferred from homology"/>
<feature type="domain" description="Fringe-like glycosyltransferase" evidence="11">
    <location>
        <begin position="154"/>
        <end position="364"/>
    </location>
</feature>
<dbReference type="GO" id="GO:0016757">
    <property type="term" value="F:glycosyltransferase activity"/>
    <property type="evidence" value="ECO:0007669"/>
    <property type="project" value="UniProtKB-KW"/>
</dbReference>
<gene>
    <name evidence="12" type="ORF">EAI_05772</name>
</gene>